<evidence type="ECO:0008006" key="3">
    <source>
        <dbReference type="Google" id="ProtNLM"/>
    </source>
</evidence>
<gene>
    <name evidence="1" type="ORF">ILUMI_05449</name>
</gene>
<sequence length="227" mass="25279">MGVNEAAKSFNMPKTTLKRKIKSNIPGNEKAFPTRAGKADNKWLASFLRRRPDIAVQKAENVSVVSALGILHRIGHQKSSSVLDISSGKGLDLVSPVPVITLAAKKACRQIAGVLSSDPSNQKLKNRTIKEASRLKSRRRPPRRQNLKKWSWGILKEKNNDLVIMRMSVLDAAKISEKPRRKTTGFSVFCANCDCMKGVPTTNPSATPVELQSRRKKSNILLVRFFY</sequence>
<dbReference type="EMBL" id="VTPC01002019">
    <property type="protein sequence ID" value="KAF2900737.1"/>
    <property type="molecule type" value="Genomic_DNA"/>
</dbReference>
<comment type="caution">
    <text evidence="1">The sequence shown here is derived from an EMBL/GenBank/DDBJ whole genome shotgun (WGS) entry which is preliminary data.</text>
</comment>
<accession>A0A8K0DBX1</accession>
<keyword evidence="2" id="KW-1185">Reference proteome</keyword>
<dbReference type="AlphaFoldDB" id="A0A8K0DBX1"/>
<reference evidence="1" key="1">
    <citation type="submission" date="2019-08" db="EMBL/GenBank/DDBJ databases">
        <title>The genome of the North American firefly Photinus pyralis.</title>
        <authorList>
            <consortium name="Photinus pyralis genome working group"/>
            <person name="Fallon T.R."/>
            <person name="Sander Lower S.E."/>
            <person name="Weng J.-K."/>
        </authorList>
    </citation>
    <scope>NUCLEOTIDE SEQUENCE</scope>
    <source>
        <strain evidence="1">TRF0915ILg1</strain>
        <tissue evidence="1">Whole body</tissue>
    </source>
</reference>
<evidence type="ECO:0000313" key="1">
    <source>
        <dbReference type="EMBL" id="KAF2900737.1"/>
    </source>
</evidence>
<organism evidence="1 2">
    <name type="scientific">Ignelater luminosus</name>
    <name type="common">Cucubano</name>
    <name type="synonym">Pyrophorus luminosus</name>
    <dbReference type="NCBI Taxonomy" id="2038154"/>
    <lineage>
        <taxon>Eukaryota</taxon>
        <taxon>Metazoa</taxon>
        <taxon>Ecdysozoa</taxon>
        <taxon>Arthropoda</taxon>
        <taxon>Hexapoda</taxon>
        <taxon>Insecta</taxon>
        <taxon>Pterygota</taxon>
        <taxon>Neoptera</taxon>
        <taxon>Endopterygota</taxon>
        <taxon>Coleoptera</taxon>
        <taxon>Polyphaga</taxon>
        <taxon>Elateriformia</taxon>
        <taxon>Elateroidea</taxon>
        <taxon>Elateridae</taxon>
        <taxon>Agrypninae</taxon>
        <taxon>Pyrophorini</taxon>
        <taxon>Ignelater</taxon>
    </lineage>
</organism>
<evidence type="ECO:0000313" key="2">
    <source>
        <dbReference type="Proteomes" id="UP000801492"/>
    </source>
</evidence>
<proteinExistence type="predicted"/>
<dbReference type="Proteomes" id="UP000801492">
    <property type="component" value="Unassembled WGS sequence"/>
</dbReference>
<name>A0A8K0DBX1_IGNLU</name>
<protein>
    <recommendedName>
        <fullName evidence="3">HTH psq-type domain-containing protein</fullName>
    </recommendedName>
</protein>